<feature type="transmembrane region" description="Helical" evidence="1">
    <location>
        <begin position="99"/>
        <end position="120"/>
    </location>
</feature>
<proteinExistence type="predicted"/>
<dbReference type="EMBL" id="FNJN01000002">
    <property type="protein sequence ID" value="SDO78605.1"/>
    <property type="molecule type" value="Genomic_DNA"/>
</dbReference>
<dbReference type="AlphaFoldDB" id="A0A1H0ME64"/>
<keyword evidence="1" id="KW-0472">Membrane</keyword>
<dbReference type="Pfam" id="PF13630">
    <property type="entry name" value="SdpI"/>
    <property type="match status" value="1"/>
</dbReference>
<evidence type="ECO:0000313" key="2">
    <source>
        <dbReference type="EMBL" id="SDO78605.1"/>
    </source>
</evidence>
<sequence length="132" mass="13351">MERTTASVCQAYPLAMSTGAIILAVVGLAFIPILALCGRGVIPRGWGVGIRLPAIQQSDAAWRAGHRAAVLPYSVFALVAVGVAVLPLAVPALSDADPALTAVVIIAGLVAGGIVGSRAADRVASDRDLRDA</sequence>
<name>A0A1H0ME64_MICTS</name>
<feature type="transmembrane region" description="Helical" evidence="1">
    <location>
        <begin position="70"/>
        <end position="93"/>
    </location>
</feature>
<evidence type="ECO:0000313" key="3">
    <source>
        <dbReference type="Proteomes" id="UP000186456"/>
    </source>
</evidence>
<keyword evidence="1" id="KW-1133">Transmembrane helix</keyword>
<evidence type="ECO:0000256" key="1">
    <source>
        <dbReference type="SAM" id="Phobius"/>
    </source>
</evidence>
<accession>A0A1H0ME64</accession>
<feature type="transmembrane region" description="Helical" evidence="1">
    <location>
        <begin position="20"/>
        <end position="42"/>
    </location>
</feature>
<keyword evidence="1" id="KW-0812">Transmembrane</keyword>
<gene>
    <name evidence="2" type="ORF">SAMN04487788_0896</name>
</gene>
<protein>
    <submittedName>
        <fullName evidence="2">SdpI/YhfL protein family protein</fullName>
    </submittedName>
</protein>
<dbReference type="Proteomes" id="UP000186456">
    <property type="component" value="Unassembled WGS sequence"/>
</dbReference>
<organism evidence="2 3">
    <name type="scientific">Microbacterium testaceum (strain StLB037)</name>
    <dbReference type="NCBI Taxonomy" id="979556"/>
    <lineage>
        <taxon>Bacteria</taxon>
        <taxon>Bacillati</taxon>
        <taxon>Actinomycetota</taxon>
        <taxon>Actinomycetes</taxon>
        <taxon>Micrococcales</taxon>
        <taxon>Microbacteriaceae</taxon>
        <taxon>Microbacterium</taxon>
    </lineage>
</organism>
<dbReference type="InterPro" id="IPR025962">
    <property type="entry name" value="SdpI/YhfL"/>
</dbReference>
<reference evidence="2 3" key="1">
    <citation type="submission" date="2016-10" db="EMBL/GenBank/DDBJ databases">
        <authorList>
            <person name="de Groot N.N."/>
        </authorList>
    </citation>
    <scope>NUCLEOTIDE SEQUENCE [LARGE SCALE GENOMIC DNA]</scope>
    <source>
        <strain evidence="2 3">StLB037</strain>
    </source>
</reference>